<gene>
    <name evidence="4" type="ORF">MZO42_06390</name>
</gene>
<evidence type="ECO:0000256" key="1">
    <source>
        <dbReference type="ARBA" id="ARBA00022679"/>
    </source>
</evidence>
<proteinExistence type="predicted"/>
<dbReference type="Gene3D" id="1.25.40.10">
    <property type="entry name" value="Tetratricopeptide repeat domain"/>
    <property type="match status" value="2"/>
</dbReference>
<name>A0ABU3N1Q7_9SPHN</name>
<keyword evidence="2" id="KW-0802">TPR repeat</keyword>
<dbReference type="PANTHER" id="PTHR12788">
    <property type="entry name" value="PROTEIN-TYROSINE SULFOTRANSFERASE 2"/>
    <property type="match status" value="1"/>
</dbReference>
<dbReference type="InterPro" id="IPR019734">
    <property type="entry name" value="TPR_rpt"/>
</dbReference>
<reference evidence="4" key="1">
    <citation type="submission" date="2022-04" db="EMBL/GenBank/DDBJ databases">
        <title>Tomato heritable bacteria conferring resistance against bacterial wilt.</title>
        <authorList>
            <person name="Yin J."/>
        </authorList>
    </citation>
    <scope>NUCLEOTIDE SEQUENCE</scope>
    <source>
        <strain evidence="4">Cra20</strain>
    </source>
</reference>
<evidence type="ECO:0000313" key="4">
    <source>
        <dbReference type="EMBL" id="MDT8758318.1"/>
    </source>
</evidence>
<keyword evidence="1" id="KW-0808">Transferase</keyword>
<evidence type="ECO:0000259" key="3">
    <source>
        <dbReference type="Pfam" id="PF23914"/>
    </source>
</evidence>
<dbReference type="SUPFAM" id="SSF52540">
    <property type="entry name" value="P-loop containing nucleoside triphosphate hydrolases"/>
    <property type="match status" value="1"/>
</dbReference>
<feature type="repeat" description="TPR" evidence="2">
    <location>
        <begin position="142"/>
        <end position="175"/>
    </location>
</feature>
<dbReference type="EMBL" id="JALMLT010000001">
    <property type="protein sequence ID" value="MDT8758318.1"/>
    <property type="molecule type" value="Genomic_DNA"/>
</dbReference>
<feature type="repeat" description="TPR" evidence="2">
    <location>
        <begin position="74"/>
        <end position="107"/>
    </location>
</feature>
<dbReference type="SUPFAM" id="SSF48452">
    <property type="entry name" value="TPR-like"/>
    <property type="match status" value="1"/>
</dbReference>
<dbReference type="InterPro" id="IPR027417">
    <property type="entry name" value="P-loop_NTPase"/>
</dbReference>
<protein>
    <submittedName>
        <fullName evidence="4">Sulfotransferase</fullName>
    </submittedName>
</protein>
<dbReference type="Gene3D" id="3.40.50.300">
    <property type="entry name" value="P-loop containing nucleotide triphosphate hydrolases"/>
    <property type="match status" value="1"/>
</dbReference>
<evidence type="ECO:0000256" key="2">
    <source>
        <dbReference type="PROSITE-ProRule" id="PRU00339"/>
    </source>
</evidence>
<sequence>MTFPPDNPLLREAAAALGRGDLGTAERAVRTVLRQDADNVVALMMLADIASAVGIYPEAEAQLRKAVKLAPDYIEAWVNLALVLLQQRRIDDGLALLDRAIGRDPGHVRAAASKANILAQLGDYDAAATVWEALLAAIGDNAEVWMGYGNLLKTLGRQDEAVTAYRRATGIVPDLAEAWWSLAELKAGRITDADVATMEHALSSAPDPSRRLFLHFALGKAFEDRRDWARSFEHYAAGNRLRLALEPHDRSLVSAEVDRAIRVYDGAFFAARRGWGAPAADPIFILGLPRAGSTLVEQILASHPQVEGTAELPYIPQLVQALVAERWRDRAAAHPEIVTSLDAATTTALGHRYLEIAARHRKTDAPFFVDKLPNNWLYAGFIHLILPNARIIDARREPMACCFSNFKQHFARGQTFAYSFEDLGAYYRDNVRLMAHLEGAMPGVIHRVQHEALLADPEAEIRRLLDFLGLPFDPRCLAPHENRRPVRTASSEQVRRPINRDAMDLWRHYEPWLGGLKTALGPLAPQ</sequence>
<dbReference type="SMART" id="SM00028">
    <property type="entry name" value="TPR"/>
    <property type="match status" value="5"/>
</dbReference>
<accession>A0ABU3N1Q7</accession>
<dbReference type="InterPro" id="IPR026634">
    <property type="entry name" value="TPST-like"/>
</dbReference>
<dbReference type="InterPro" id="IPR056413">
    <property type="entry name" value="TPR_CcmH_CycH"/>
</dbReference>
<dbReference type="PANTHER" id="PTHR12788:SF10">
    <property type="entry name" value="PROTEIN-TYROSINE SULFOTRANSFERASE"/>
    <property type="match status" value="1"/>
</dbReference>
<comment type="caution">
    <text evidence="4">The sequence shown here is derived from an EMBL/GenBank/DDBJ whole genome shotgun (WGS) entry which is preliminary data.</text>
</comment>
<dbReference type="PROSITE" id="PS50005">
    <property type="entry name" value="TPR"/>
    <property type="match status" value="2"/>
</dbReference>
<dbReference type="InterPro" id="IPR011990">
    <property type="entry name" value="TPR-like_helical_dom_sf"/>
</dbReference>
<feature type="domain" description="Cytochrome c-type biogenesis protein H TPR" evidence="3">
    <location>
        <begin position="10"/>
        <end position="141"/>
    </location>
</feature>
<dbReference type="Pfam" id="PF23914">
    <property type="entry name" value="TPR_CcmH_CycH"/>
    <property type="match status" value="1"/>
</dbReference>
<dbReference type="Pfam" id="PF13414">
    <property type="entry name" value="TPR_11"/>
    <property type="match status" value="1"/>
</dbReference>
<organism evidence="4">
    <name type="scientific">Sphingomonas psychrotolerans</name>
    <dbReference type="NCBI Taxonomy" id="1327635"/>
    <lineage>
        <taxon>Bacteria</taxon>
        <taxon>Pseudomonadati</taxon>
        <taxon>Pseudomonadota</taxon>
        <taxon>Alphaproteobacteria</taxon>
        <taxon>Sphingomonadales</taxon>
        <taxon>Sphingomonadaceae</taxon>
        <taxon>Sphingomonas</taxon>
    </lineage>
</organism>
<dbReference type="Pfam" id="PF13469">
    <property type="entry name" value="Sulfotransfer_3"/>
    <property type="match status" value="1"/>
</dbReference>